<feature type="site" description="Interaction with DNA" evidence="10">
    <location>
        <position position="153"/>
    </location>
</feature>
<dbReference type="InterPro" id="IPR013497">
    <property type="entry name" value="Topo_IA_cen"/>
</dbReference>
<dbReference type="Gene3D" id="3.30.65.10">
    <property type="entry name" value="Bacterial Topoisomerase I, domain 1"/>
    <property type="match status" value="2"/>
</dbReference>
<dbReference type="GO" id="GO:0005694">
    <property type="term" value="C:chromosome"/>
    <property type="evidence" value="ECO:0007669"/>
    <property type="project" value="InterPro"/>
</dbReference>
<dbReference type="InterPro" id="IPR013825">
    <property type="entry name" value="Topo_IA_cen_sub2"/>
</dbReference>
<dbReference type="CDD" id="cd03363">
    <property type="entry name" value="TOPRIM_TopoIA_TopoI"/>
    <property type="match status" value="1"/>
</dbReference>
<dbReference type="PROSITE" id="PS52039">
    <property type="entry name" value="TOPO_IA_2"/>
    <property type="match status" value="1"/>
</dbReference>
<dbReference type="GO" id="GO:0003677">
    <property type="term" value="F:DNA binding"/>
    <property type="evidence" value="ECO:0007669"/>
    <property type="project" value="UniProtKB-KW"/>
</dbReference>
<sequence length="714" mass="81923">MNLIIVESPTKARTIQKFLNKDFSVVSSYGHVRDLPKKELGIDIENNFQPKYVVPLIARKRLTPIKKSLLKTTKIILATDEDREGEAISWHLSEVLKLNPENTERIVFHEITKSAIEEALKNPRQIDMDLVGAQQARRILDRLVGYKLSPFLWRKIAKGLSAGRVQSVALRLIAEREREIQNFKPQEYWSIEALLKKLTLSPSPTFKINSVEGQNSQKEFTATLIKKDNEAIGKFDIKTKENADKILKDLEGAKYQIADIEKRELRRNPLPAFTTSTLQQEAWQKLHFSSKLTMSLAQTLYENGLITYHRTDSLNLSNQSLFAAKKFIIENYGQNYWSGFLRKFKTKSKGAQEAHEAIRPTDPNVTAPSTIKIKLDYSKHSEENLSKLYELIWKRFIASQMAQAVFDSTLINIAAKNPALHQSEASGAGYTFRATGQVLKFDGFLKVYPIKFKETELPPLEENEILDLIKLVSLQHFTEPPARYSEATLIKVLEENGIGRPSTYAPIISTIQDRNYVQKDEKRKFFPTDIGFSVNDMLVEHFPEIVDLKFTATIEESLDQIAQGQKKWQPVIKEFYEPFSRHLAQKYEEVEKQKPEPEPTDKICPKCGKPLLIRTSRFGRFYACSDFPKCRHTESIVNSIGMTCPECGQGQIHEKRTRRGKIFYACSRWPDCKFALWDKPTGKLCPKCNSLLVSNIKNKIKCSNKECDYKEAKK</sequence>
<organism evidence="13 14">
    <name type="scientific">Candidatus Portnoybacteria bacterium CG11_big_fil_rev_8_21_14_0_20_40_15</name>
    <dbReference type="NCBI Taxonomy" id="1974817"/>
    <lineage>
        <taxon>Bacteria</taxon>
        <taxon>Candidatus Portnoyibacteriota</taxon>
    </lineage>
</organism>
<dbReference type="NCBIfam" id="TIGR01051">
    <property type="entry name" value="topA_bact"/>
    <property type="match status" value="1"/>
</dbReference>
<dbReference type="InterPro" id="IPR023405">
    <property type="entry name" value="Topo_IA_core_domain"/>
</dbReference>
<feature type="site" description="Interaction with DNA" evidence="10">
    <location>
        <position position="137"/>
    </location>
</feature>
<dbReference type="GO" id="GO:0003917">
    <property type="term" value="F:DNA topoisomerase type I (single strand cut, ATP-independent) activity"/>
    <property type="evidence" value="ECO:0007669"/>
    <property type="project" value="UniProtKB-UniRule"/>
</dbReference>
<comment type="subunit">
    <text evidence="10">Monomer.</text>
</comment>
<evidence type="ECO:0000259" key="12">
    <source>
        <dbReference type="PROSITE" id="PS52039"/>
    </source>
</evidence>
<keyword evidence="4" id="KW-0863">Zinc-finger</keyword>
<keyword evidence="7 10" id="KW-0799">Topoisomerase</keyword>
<evidence type="ECO:0000256" key="8">
    <source>
        <dbReference type="ARBA" id="ARBA00023125"/>
    </source>
</evidence>
<dbReference type="Gene3D" id="1.10.290.10">
    <property type="entry name" value="Topoisomerase I, domain 4"/>
    <property type="match status" value="1"/>
</dbReference>
<feature type="site" description="Interaction with DNA" evidence="10">
    <location>
        <position position="146"/>
    </location>
</feature>
<dbReference type="PRINTS" id="PR00417">
    <property type="entry name" value="PRTPISMRASEI"/>
</dbReference>
<keyword evidence="8 10" id="KW-0238">DNA-binding</keyword>
<dbReference type="InterPro" id="IPR003602">
    <property type="entry name" value="Topo_IA_DNA-bd_dom"/>
</dbReference>
<dbReference type="Pfam" id="PF01131">
    <property type="entry name" value="Topoisom_bac"/>
    <property type="match status" value="1"/>
</dbReference>
<dbReference type="InterPro" id="IPR013824">
    <property type="entry name" value="Topo_IA_cen_sub1"/>
</dbReference>
<dbReference type="InterPro" id="IPR013826">
    <property type="entry name" value="Topo_IA_cen_sub3"/>
</dbReference>
<dbReference type="InterPro" id="IPR034149">
    <property type="entry name" value="TOPRIM_TopoI"/>
</dbReference>
<evidence type="ECO:0000313" key="13">
    <source>
        <dbReference type="EMBL" id="PIQ75370.1"/>
    </source>
</evidence>
<proteinExistence type="inferred from homology"/>
<dbReference type="Pfam" id="PF01396">
    <property type="entry name" value="Zn_ribbon_Top1"/>
    <property type="match status" value="2"/>
</dbReference>
<comment type="caution">
    <text evidence="13">The sequence shown here is derived from an EMBL/GenBank/DDBJ whole genome shotgun (WGS) entry which is preliminary data.</text>
</comment>
<evidence type="ECO:0000256" key="1">
    <source>
        <dbReference type="ARBA" id="ARBA00000213"/>
    </source>
</evidence>
<evidence type="ECO:0000256" key="9">
    <source>
        <dbReference type="ARBA" id="ARBA00023235"/>
    </source>
</evidence>
<comment type="similarity">
    <text evidence="2 10">Belongs to the type IA topoisomerase family.</text>
</comment>
<evidence type="ECO:0000313" key="14">
    <source>
        <dbReference type="Proteomes" id="UP000229317"/>
    </source>
</evidence>
<dbReference type="Pfam" id="PF01751">
    <property type="entry name" value="Toprim"/>
    <property type="match status" value="1"/>
</dbReference>
<dbReference type="InterPro" id="IPR000380">
    <property type="entry name" value="Topo_IA"/>
</dbReference>
<evidence type="ECO:0000256" key="4">
    <source>
        <dbReference type="ARBA" id="ARBA00022771"/>
    </source>
</evidence>
<feature type="site" description="Interaction with DNA" evidence="10">
    <location>
        <position position="514"/>
    </location>
</feature>
<comment type="catalytic activity">
    <reaction evidence="1 10">
        <text>ATP-independent breakage of single-stranded DNA, followed by passage and rejoining.</text>
        <dbReference type="EC" id="5.6.2.1"/>
    </reaction>
</comment>
<dbReference type="CDD" id="cd00186">
    <property type="entry name" value="TOP1Ac"/>
    <property type="match status" value="1"/>
</dbReference>
<dbReference type="GO" id="GO:0006265">
    <property type="term" value="P:DNA topological change"/>
    <property type="evidence" value="ECO:0007669"/>
    <property type="project" value="UniProtKB-UniRule"/>
</dbReference>
<dbReference type="InterPro" id="IPR005733">
    <property type="entry name" value="TopoI_bac-type"/>
</dbReference>
<comment type="function">
    <text evidence="10">Releases the supercoiling and torsional tension of DNA, which is introduced during the DNA replication and transcription, by transiently cleaving and rejoining one strand of the DNA duplex. Introduces a single-strand break via transesterification at a target site in duplex DNA. The scissile phosphodiester is attacked by the catalytic tyrosine of the enzyme, resulting in the formation of a DNA-(5'-phosphotyrosyl)-enzyme intermediate and the expulsion of a 3'-OH DNA strand. The free DNA strand then undergoes passage around the unbroken strand, thus removing DNA supercoils. Finally, in the religation step, the DNA 3'-OH attacks the covalent intermediate to expel the active-site tyrosine and restore the DNA phosphodiester backbone.</text>
</comment>
<evidence type="ECO:0000256" key="2">
    <source>
        <dbReference type="ARBA" id="ARBA00009446"/>
    </source>
</evidence>
<dbReference type="InterPro" id="IPR013498">
    <property type="entry name" value="Topo_IA_Znf"/>
</dbReference>
<dbReference type="PANTHER" id="PTHR42785">
    <property type="entry name" value="DNA TOPOISOMERASE, TYPE IA, CORE"/>
    <property type="match status" value="1"/>
</dbReference>
<protein>
    <recommendedName>
        <fullName evidence="10">DNA topoisomerase 1</fullName>
        <ecNumber evidence="10">5.6.2.1</ecNumber>
    </recommendedName>
    <alternativeName>
        <fullName evidence="10">DNA topoisomerase I</fullName>
    </alternativeName>
</protein>
<gene>
    <name evidence="10" type="primary">topA</name>
    <name evidence="13" type="ORF">COV84_01550</name>
</gene>
<evidence type="ECO:0000256" key="5">
    <source>
        <dbReference type="ARBA" id="ARBA00022833"/>
    </source>
</evidence>
<evidence type="ECO:0000256" key="6">
    <source>
        <dbReference type="ARBA" id="ARBA00022842"/>
    </source>
</evidence>
<dbReference type="Proteomes" id="UP000229317">
    <property type="component" value="Unassembled WGS sequence"/>
</dbReference>
<dbReference type="SMART" id="SM00437">
    <property type="entry name" value="TOP1Ac"/>
    <property type="match status" value="1"/>
</dbReference>
<dbReference type="SMART" id="SM00436">
    <property type="entry name" value="TOP1Bc"/>
    <property type="match status" value="1"/>
</dbReference>
<dbReference type="InterPro" id="IPR028612">
    <property type="entry name" value="Topoisom_1_IA"/>
</dbReference>
<dbReference type="EC" id="5.6.2.1" evidence="10"/>
<name>A0A2H0KTA0_9BACT</name>
<dbReference type="GO" id="GO:0008270">
    <property type="term" value="F:zinc ion binding"/>
    <property type="evidence" value="ECO:0007669"/>
    <property type="project" value="UniProtKB-KW"/>
</dbReference>
<feature type="active site" description="O-(5'-phospho-DNA)-tyrosine intermediate" evidence="10">
    <location>
        <position position="308"/>
    </location>
</feature>
<feature type="site" description="Interaction with DNA" evidence="10">
    <location>
        <position position="138"/>
    </location>
</feature>
<reference evidence="13 14" key="1">
    <citation type="submission" date="2017-09" db="EMBL/GenBank/DDBJ databases">
        <title>Depth-based differentiation of microbial function through sediment-hosted aquifers and enrichment of novel symbionts in the deep terrestrial subsurface.</title>
        <authorList>
            <person name="Probst A.J."/>
            <person name="Ladd B."/>
            <person name="Jarett J.K."/>
            <person name="Geller-Mcgrath D.E."/>
            <person name="Sieber C.M."/>
            <person name="Emerson J.B."/>
            <person name="Anantharaman K."/>
            <person name="Thomas B.C."/>
            <person name="Malmstrom R."/>
            <person name="Stieglmeier M."/>
            <person name="Klingl A."/>
            <person name="Woyke T."/>
            <person name="Ryan C.M."/>
            <person name="Banfield J.F."/>
        </authorList>
    </citation>
    <scope>NUCLEOTIDE SEQUENCE [LARGE SCALE GENOMIC DNA]</scope>
    <source>
        <strain evidence="13">CG11_big_fil_rev_8_21_14_0_20_40_15</strain>
    </source>
</reference>
<feature type="region of interest" description="Interaction with DNA" evidence="10">
    <location>
        <begin position="161"/>
        <end position="166"/>
    </location>
</feature>
<dbReference type="InterPro" id="IPR023406">
    <property type="entry name" value="Topo_IA_AS"/>
</dbReference>
<evidence type="ECO:0000259" key="11">
    <source>
        <dbReference type="PROSITE" id="PS50880"/>
    </source>
</evidence>
<dbReference type="InterPro" id="IPR006171">
    <property type="entry name" value="TOPRIM_dom"/>
</dbReference>
<dbReference type="Gene3D" id="3.40.50.140">
    <property type="match status" value="1"/>
</dbReference>
<keyword evidence="6" id="KW-0460">Magnesium</keyword>
<dbReference type="AlphaFoldDB" id="A0A2H0KTA0"/>
<keyword evidence="5" id="KW-0862">Zinc</keyword>
<dbReference type="Gene3D" id="2.70.20.10">
    <property type="entry name" value="Topoisomerase I, domain 3"/>
    <property type="match status" value="1"/>
</dbReference>
<feature type="domain" description="Topo IA-type catalytic" evidence="12">
    <location>
        <begin position="127"/>
        <end position="583"/>
    </location>
</feature>
<dbReference type="InterPro" id="IPR003601">
    <property type="entry name" value="Topo_IA_2"/>
</dbReference>
<dbReference type="Gene3D" id="1.10.460.10">
    <property type="entry name" value="Topoisomerase I, domain 2"/>
    <property type="match status" value="1"/>
</dbReference>
<dbReference type="PROSITE" id="PS00396">
    <property type="entry name" value="TOPO_IA_1"/>
    <property type="match status" value="1"/>
</dbReference>
<feature type="site" description="Interaction with DNA" evidence="10">
    <location>
        <position position="31"/>
    </location>
</feature>
<dbReference type="PROSITE" id="PS50880">
    <property type="entry name" value="TOPRIM"/>
    <property type="match status" value="1"/>
</dbReference>
<dbReference type="SUPFAM" id="SSF56712">
    <property type="entry name" value="Prokaryotic type I DNA topoisomerase"/>
    <property type="match status" value="1"/>
</dbReference>
<dbReference type="PANTHER" id="PTHR42785:SF1">
    <property type="entry name" value="DNA TOPOISOMERASE"/>
    <property type="match status" value="1"/>
</dbReference>
<dbReference type="SUPFAM" id="SSF57783">
    <property type="entry name" value="Zinc beta-ribbon"/>
    <property type="match status" value="1"/>
</dbReference>
<evidence type="ECO:0000256" key="10">
    <source>
        <dbReference type="HAMAP-Rule" id="MF_00952"/>
    </source>
</evidence>
<feature type="domain" description="Toprim" evidence="11">
    <location>
        <begin position="1"/>
        <end position="111"/>
    </location>
</feature>
<evidence type="ECO:0000256" key="7">
    <source>
        <dbReference type="ARBA" id="ARBA00023029"/>
    </source>
</evidence>
<dbReference type="HAMAP" id="MF_00952">
    <property type="entry name" value="Topoisom_1_prok"/>
    <property type="match status" value="1"/>
</dbReference>
<evidence type="ECO:0000256" key="3">
    <source>
        <dbReference type="ARBA" id="ARBA00022723"/>
    </source>
</evidence>
<feature type="site" description="Interaction with DNA" evidence="10">
    <location>
        <position position="141"/>
    </location>
</feature>
<feature type="site" description="Interaction with DNA" evidence="10">
    <location>
        <position position="310"/>
    </location>
</feature>
<keyword evidence="3" id="KW-0479">Metal-binding</keyword>
<accession>A0A2H0KTA0</accession>
<dbReference type="SMART" id="SM00493">
    <property type="entry name" value="TOPRIM"/>
    <property type="match status" value="1"/>
</dbReference>
<dbReference type="EMBL" id="PCVO01000023">
    <property type="protein sequence ID" value="PIQ75370.1"/>
    <property type="molecule type" value="Genomic_DNA"/>
</dbReference>
<keyword evidence="9 10" id="KW-0413">Isomerase</keyword>